<sequence length="93" mass="10653">MIDHNELMQQLRAAFEDYNQVTKKQHQISYRVENRNGAVTVYADHTQQHWEIPGDLFTLMAHIKKSAQINECTIGTLADLEKIELELKAKGGS</sequence>
<dbReference type="OrthoDB" id="2318668at2"/>
<dbReference type="Proteomes" id="UP000321569">
    <property type="component" value="Unassembled WGS sequence"/>
</dbReference>
<dbReference type="AlphaFoldDB" id="A0A512PLB1"/>
<accession>A0A512PLB1</accession>
<protein>
    <submittedName>
        <fullName evidence="1">Uncharacterized protein</fullName>
    </submittedName>
</protein>
<comment type="caution">
    <text evidence="1">The sequence shown here is derived from an EMBL/GenBank/DDBJ whole genome shotgun (WGS) entry which is preliminary data.</text>
</comment>
<reference evidence="1 2" key="1">
    <citation type="submission" date="2019-07" db="EMBL/GenBank/DDBJ databases">
        <title>Whole genome shotgun sequence of Lactobacillus rapi NBRC 109618.</title>
        <authorList>
            <person name="Hosoyama A."/>
            <person name="Uohara A."/>
            <person name="Ohji S."/>
            <person name="Ichikawa N."/>
        </authorList>
    </citation>
    <scope>NUCLEOTIDE SEQUENCE [LARGE SCALE GENOMIC DNA]</scope>
    <source>
        <strain evidence="1 2">NBRC 109618</strain>
    </source>
</reference>
<proteinExistence type="predicted"/>
<dbReference type="EMBL" id="BKAM01000006">
    <property type="protein sequence ID" value="GEP71953.1"/>
    <property type="molecule type" value="Genomic_DNA"/>
</dbReference>
<evidence type="ECO:0000313" key="1">
    <source>
        <dbReference type="EMBL" id="GEP71953.1"/>
    </source>
</evidence>
<gene>
    <name evidence="1" type="ORF">LRA02_08210</name>
</gene>
<dbReference type="RefSeq" id="WP_056981282.1">
    <property type="nucleotide sequence ID" value="NZ_BKAM01000006.1"/>
</dbReference>
<evidence type="ECO:0000313" key="2">
    <source>
        <dbReference type="Proteomes" id="UP000321569"/>
    </source>
</evidence>
<name>A0A512PLB1_9LACO</name>
<organism evidence="1 2">
    <name type="scientific">Lentilactobacillus rapi</name>
    <dbReference type="NCBI Taxonomy" id="481723"/>
    <lineage>
        <taxon>Bacteria</taxon>
        <taxon>Bacillati</taxon>
        <taxon>Bacillota</taxon>
        <taxon>Bacilli</taxon>
        <taxon>Lactobacillales</taxon>
        <taxon>Lactobacillaceae</taxon>
        <taxon>Lentilactobacillus</taxon>
    </lineage>
</organism>